<name>A0ABN1P5P4_9ACTN</name>
<feature type="chain" id="PRO_5046063377" description="Acyltransferase 3 domain-containing protein" evidence="2">
    <location>
        <begin position="26"/>
        <end position="171"/>
    </location>
</feature>
<dbReference type="EMBL" id="BAAAHG010000041">
    <property type="protein sequence ID" value="GAA0923246.1"/>
    <property type="molecule type" value="Genomic_DNA"/>
</dbReference>
<proteinExistence type="predicted"/>
<keyword evidence="2" id="KW-0732">Signal</keyword>
<keyword evidence="4" id="KW-1185">Reference proteome</keyword>
<keyword evidence="1" id="KW-0812">Transmembrane</keyword>
<feature type="signal peptide" evidence="2">
    <location>
        <begin position="1"/>
        <end position="25"/>
    </location>
</feature>
<evidence type="ECO:0000256" key="1">
    <source>
        <dbReference type="SAM" id="Phobius"/>
    </source>
</evidence>
<feature type="transmembrane region" description="Helical" evidence="1">
    <location>
        <begin position="105"/>
        <end position="132"/>
    </location>
</feature>
<comment type="caution">
    <text evidence="3">The sequence shown here is derived from an EMBL/GenBank/DDBJ whole genome shotgun (WGS) entry which is preliminary data.</text>
</comment>
<reference evidence="3 4" key="1">
    <citation type="journal article" date="2019" name="Int. J. Syst. Evol. Microbiol.">
        <title>The Global Catalogue of Microorganisms (GCM) 10K type strain sequencing project: providing services to taxonomists for standard genome sequencing and annotation.</title>
        <authorList>
            <consortium name="The Broad Institute Genomics Platform"/>
            <consortium name="The Broad Institute Genome Sequencing Center for Infectious Disease"/>
            <person name="Wu L."/>
            <person name="Ma J."/>
        </authorList>
    </citation>
    <scope>NUCLEOTIDE SEQUENCE [LARGE SCALE GENOMIC DNA]</scope>
    <source>
        <strain evidence="3 4">JCM 10673</strain>
    </source>
</reference>
<sequence>MVKRVNSALSAACCLGLCGALVGSAAGGPMPDAGMVPHRRLPDTGADMGDGGCGHGDAQGTGAAGWCLVLALPGLLDRRRLERPPASSEPVPSSRRRGRRLWRHLAVAALPLYVLHQPVVVAVAYAVIGWSAPVPVKYAALVAISFVLTFALYELLVRRIRATRFLFGMRS</sequence>
<feature type="transmembrane region" description="Helical" evidence="1">
    <location>
        <begin position="58"/>
        <end position="76"/>
    </location>
</feature>
<dbReference type="InterPro" id="IPR050623">
    <property type="entry name" value="Glucan_succinyl_AcylTrfase"/>
</dbReference>
<evidence type="ECO:0000313" key="4">
    <source>
        <dbReference type="Proteomes" id="UP001501005"/>
    </source>
</evidence>
<accession>A0ABN1P5P4</accession>
<evidence type="ECO:0008006" key="5">
    <source>
        <dbReference type="Google" id="ProtNLM"/>
    </source>
</evidence>
<feature type="transmembrane region" description="Helical" evidence="1">
    <location>
        <begin position="138"/>
        <end position="157"/>
    </location>
</feature>
<dbReference type="PANTHER" id="PTHR36927">
    <property type="entry name" value="BLR4337 PROTEIN"/>
    <property type="match status" value="1"/>
</dbReference>
<keyword evidence="1" id="KW-0472">Membrane</keyword>
<dbReference type="PANTHER" id="PTHR36927:SF3">
    <property type="entry name" value="GLUCANS BIOSYNTHESIS PROTEIN C"/>
    <property type="match status" value="1"/>
</dbReference>
<protein>
    <recommendedName>
        <fullName evidence="5">Acyltransferase 3 domain-containing protein</fullName>
    </recommendedName>
</protein>
<organism evidence="3 4">
    <name type="scientific">Streptomyces thermoalcalitolerans</name>
    <dbReference type="NCBI Taxonomy" id="65605"/>
    <lineage>
        <taxon>Bacteria</taxon>
        <taxon>Bacillati</taxon>
        <taxon>Actinomycetota</taxon>
        <taxon>Actinomycetes</taxon>
        <taxon>Kitasatosporales</taxon>
        <taxon>Streptomycetaceae</taxon>
        <taxon>Streptomyces</taxon>
    </lineage>
</organism>
<dbReference type="Proteomes" id="UP001501005">
    <property type="component" value="Unassembled WGS sequence"/>
</dbReference>
<evidence type="ECO:0000256" key="2">
    <source>
        <dbReference type="SAM" id="SignalP"/>
    </source>
</evidence>
<keyword evidence="1" id="KW-1133">Transmembrane helix</keyword>
<gene>
    <name evidence="3" type="ORF">GCM10009549_43400</name>
</gene>
<evidence type="ECO:0000313" key="3">
    <source>
        <dbReference type="EMBL" id="GAA0923246.1"/>
    </source>
</evidence>